<comment type="similarity">
    <text evidence="1">Belongs to the peptidase C15 family.</text>
</comment>
<evidence type="ECO:0000313" key="8">
    <source>
        <dbReference type="Proteomes" id="UP001057753"/>
    </source>
</evidence>
<evidence type="ECO:0000256" key="3">
    <source>
        <dbReference type="ARBA" id="ARBA00022670"/>
    </source>
</evidence>
<evidence type="ECO:0000256" key="2">
    <source>
        <dbReference type="ARBA" id="ARBA00022490"/>
    </source>
</evidence>
<dbReference type="InterPro" id="IPR000816">
    <property type="entry name" value="Peptidase_C15"/>
</dbReference>
<gene>
    <name evidence="7" type="ORF">HXA33_04070</name>
</gene>
<organism evidence="7 8">
    <name type="scientific">Salipaludibacillus agaradhaerens</name>
    <name type="common">Bacillus agaradhaerens</name>
    <dbReference type="NCBI Taxonomy" id="76935"/>
    <lineage>
        <taxon>Bacteria</taxon>
        <taxon>Bacillati</taxon>
        <taxon>Bacillota</taxon>
        <taxon>Bacilli</taxon>
        <taxon>Bacillales</taxon>
        <taxon>Bacillaceae</taxon>
    </lineage>
</organism>
<dbReference type="PRINTS" id="PR00706">
    <property type="entry name" value="PYROGLUPTASE"/>
</dbReference>
<dbReference type="Proteomes" id="UP001057753">
    <property type="component" value="Unassembled WGS sequence"/>
</dbReference>
<accession>A0A9Q4B064</accession>
<dbReference type="EC" id="3.4.19.3" evidence="6"/>
<dbReference type="CDD" id="cd00501">
    <property type="entry name" value="Peptidase_C15"/>
    <property type="match status" value="1"/>
</dbReference>
<evidence type="ECO:0000256" key="6">
    <source>
        <dbReference type="PROSITE-ProRule" id="PRU10077"/>
    </source>
</evidence>
<keyword evidence="4" id="KW-0378">Hydrolase</keyword>
<evidence type="ECO:0000256" key="1">
    <source>
        <dbReference type="ARBA" id="ARBA00006641"/>
    </source>
</evidence>
<feature type="active site" evidence="6">
    <location>
        <position position="147"/>
    </location>
</feature>
<dbReference type="EMBL" id="JABXYM010000001">
    <property type="protein sequence ID" value="MCR6095711.1"/>
    <property type="molecule type" value="Genomic_DNA"/>
</dbReference>
<keyword evidence="3" id="KW-0645">Protease</keyword>
<protein>
    <recommendedName>
        <fullName evidence="6">Pyroglutamyl-peptidase I</fullName>
        <ecNumber evidence="6">3.4.19.3</ecNumber>
    </recommendedName>
</protein>
<dbReference type="InterPro" id="IPR033694">
    <property type="entry name" value="PGPEP1_Cys_AS"/>
</dbReference>
<keyword evidence="8" id="KW-1185">Reference proteome</keyword>
<sequence length="206" mass="22530">MRLLISGFEPFGSMTRNPTSDLVNWVSKRGFGQHVTLETLVLPVVYKECDVQLIKKVEDYRPDFVICLGVAVGRSAINLERIAINLQDSAGEGSIGDNSGDRPVNRVIVEGGPDGIFATLPLGRLYHALKKQSIPAYISNSAGTYICNTTLYSLLYYIKLKEMNTQAGFIHVPATPDMAVNNPALPTMAIETQQKALSVIITTLMN</sequence>
<dbReference type="PROSITE" id="PS01334">
    <property type="entry name" value="PYRASE_CYS"/>
    <property type="match status" value="1"/>
</dbReference>
<dbReference type="PANTHER" id="PTHR23402:SF1">
    <property type="entry name" value="PYROGLUTAMYL-PEPTIDASE I"/>
    <property type="match status" value="1"/>
</dbReference>
<dbReference type="GO" id="GO:0016920">
    <property type="term" value="F:pyroglutamyl-peptidase activity"/>
    <property type="evidence" value="ECO:0007669"/>
    <property type="project" value="UniProtKB-EC"/>
</dbReference>
<dbReference type="Pfam" id="PF01470">
    <property type="entry name" value="Peptidase_C15"/>
    <property type="match status" value="1"/>
</dbReference>
<evidence type="ECO:0000313" key="7">
    <source>
        <dbReference type="EMBL" id="MCR6095711.1"/>
    </source>
</evidence>
<keyword evidence="5" id="KW-0788">Thiol protease</keyword>
<name>A0A9Q4B064_SALAG</name>
<dbReference type="PANTHER" id="PTHR23402">
    <property type="entry name" value="PROTEASE FAMILY C15 PYROGLUTAMYL-PEPTIDASE I-RELATED"/>
    <property type="match status" value="1"/>
</dbReference>
<dbReference type="SUPFAM" id="SSF53182">
    <property type="entry name" value="Pyrrolidone carboxyl peptidase (pyroglutamate aminopeptidase)"/>
    <property type="match status" value="1"/>
</dbReference>
<dbReference type="RefSeq" id="WP_257820463.1">
    <property type="nucleotide sequence ID" value="NZ_JABXYM010000001.1"/>
</dbReference>
<dbReference type="GO" id="GO:0005829">
    <property type="term" value="C:cytosol"/>
    <property type="evidence" value="ECO:0007669"/>
    <property type="project" value="InterPro"/>
</dbReference>
<comment type="caution">
    <text evidence="7">The sequence shown here is derived from an EMBL/GenBank/DDBJ whole genome shotgun (WGS) entry which is preliminary data.</text>
</comment>
<dbReference type="Gene3D" id="3.40.630.20">
    <property type="entry name" value="Peptidase C15, pyroglutamyl peptidase I-like"/>
    <property type="match status" value="1"/>
</dbReference>
<dbReference type="PIRSF" id="PIRSF015592">
    <property type="entry name" value="Prld-crbxl_pptds"/>
    <property type="match status" value="1"/>
</dbReference>
<keyword evidence="2" id="KW-0963">Cytoplasm</keyword>
<dbReference type="InterPro" id="IPR016125">
    <property type="entry name" value="Peptidase_C15-like"/>
</dbReference>
<reference evidence="7" key="1">
    <citation type="submission" date="2020-06" db="EMBL/GenBank/DDBJ databases">
        <title>Insight into the genomes of haloalkaliphilic bacilli from Kenyan soda lakes.</title>
        <authorList>
            <person name="Mwirichia R."/>
            <person name="Villamizar G.C."/>
            <person name="Poehlein A."/>
            <person name="Mugweru J."/>
            <person name="Kipnyargis A."/>
            <person name="Kiplimo D."/>
            <person name="Orwa P."/>
            <person name="Daniel R."/>
        </authorList>
    </citation>
    <scope>NUCLEOTIDE SEQUENCE</scope>
    <source>
        <strain evidence="7">B1096_S55</strain>
    </source>
</reference>
<evidence type="ECO:0000256" key="4">
    <source>
        <dbReference type="ARBA" id="ARBA00022801"/>
    </source>
</evidence>
<evidence type="ECO:0000256" key="5">
    <source>
        <dbReference type="ARBA" id="ARBA00022807"/>
    </source>
</evidence>
<dbReference type="GO" id="GO:0006508">
    <property type="term" value="P:proteolysis"/>
    <property type="evidence" value="ECO:0007669"/>
    <property type="project" value="UniProtKB-KW"/>
</dbReference>
<dbReference type="InterPro" id="IPR036440">
    <property type="entry name" value="Peptidase_C15-like_sf"/>
</dbReference>
<dbReference type="AlphaFoldDB" id="A0A9Q4B064"/>
<proteinExistence type="inferred from homology"/>
<comment type="catalytic activity">
    <reaction evidence="6">
        <text>Release of an N-terminal pyroglutamyl group from a polypeptide, the second amino acid generally not being Pro.</text>
        <dbReference type="EC" id="3.4.19.3"/>
    </reaction>
</comment>